<dbReference type="PANTHER" id="PTHR36509:SF2">
    <property type="entry name" value="BLL3101 PROTEIN"/>
    <property type="match status" value="1"/>
</dbReference>
<name>A0ABW2G6D0_9ACTN</name>
<dbReference type="Proteomes" id="UP001596435">
    <property type="component" value="Unassembled WGS sequence"/>
</dbReference>
<feature type="domain" description="DUF1214" evidence="1">
    <location>
        <begin position="110"/>
        <end position="216"/>
    </location>
</feature>
<dbReference type="SUPFAM" id="SSF160935">
    <property type="entry name" value="VPA0735-like"/>
    <property type="match status" value="1"/>
</dbReference>
<dbReference type="PANTHER" id="PTHR36509">
    <property type="entry name" value="BLL3101 PROTEIN"/>
    <property type="match status" value="1"/>
</dbReference>
<dbReference type="RefSeq" id="WP_345709447.1">
    <property type="nucleotide sequence ID" value="NZ_BAABKV010000001.1"/>
</dbReference>
<proteinExistence type="predicted"/>
<evidence type="ECO:0000313" key="3">
    <source>
        <dbReference type="Proteomes" id="UP001596435"/>
    </source>
</evidence>
<dbReference type="Gene3D" id="2.60.120.600">
    <property type="entry name" value="Domain of unknown function DUF1214, C-terminal domain"/>
    <property type="match status" value="1"/>
</dbReference>
<evidence type="ECO:0000313" key="2">
    <source>
        <dbReference type="EMBL" id="MFC7183460.1"/>
    </source>
</evidence>
<keyword evidence="3" id="KW-1185">Reference proteome</keyword>
<sequence length="240" mass="26407">MDGQSFFTRMLQLMADNPPGAADEPLLQRIATLGLHPGHKTAQLPKDIQAQLDRAAADGPRTVAAYRSRTASTSRNGWTVNRGLGSYGTDYPLRASVAQIGFGANLDADALYPHTTTDADGQPLHGAHHYRLHFPADSLPPVDGFWSLTMMNDRQFFADNPLDRYALGDRSNLRYNPDGSLDLHLQHDHPGPDREANWLPAPDGPFNVILRLYWPRSAALNGTWRPRPIDRVTPPAGTTG</sequence>
<dbReference type="EMBL" id="JBHTAJ010000068">
    <property type="protein sequence ID" value="MFC7183460.1"/>
    <property type="molecule type" value="Genomic_DNA"/>
</dbReference>
<comment type="caution">
    <text evidence="2">The sequence shown here is derived from an EMBL/GenBank/DDBJ whole genome shotgun (WGS) entry which is preliminary data.</text>
</comment>
<organism evidence="2 3">
    <name type="scientific">Kitasatospora paranensis</name>
    <dbReference type="NCBI Taxonomy" id="258053"/>
    <lineage>
        <taxon>Bacteria</taxon>
        <taxon>Bacillati</taxon>
        <taxon>Actinomycetota</taxon>
        <taxon>Actinomycetes</taxon>
        <taxon>Kitasatosporales</taxon>
        <taxon>Streptomycetaceae</taxon>
        <taxon>Kitasatospora</taxon>
    </lineage>
</organism>
<evidence type="ECO:0000259" key="1">
    <source>
        <dbReference type="Pfam" id="PF06742"/>
    </source>
</evidence>
<dbReference type="Pfam" id="PF06742">
    <property type="entry name" value="DUF1214"/>
    <property type="match status" value="1"/>
</dbReference>
<dbReference type="InterPro" id="IPR037049">
    <property type="entry name" value="DUF1214_C_sf"/>
</dbReference>
<protein>
    <submittedName>
        <fullName evidence="2">DUF1214 domain-containing protein</fullName>
    </submittedName>
</protein>
<reference evidence="3" key="1">
    <citation type="journal article" date="2019" name="Int. J. Syst. Evol. Microbiol.">
        <title>The Global Catalogue of Microorganisms (GCM) 10K type strain sequencing project: providing services to taxonomists for standard genome sequencing and annotation.</title>
        <authorList>
            <consortium name="The Broad Institute Genomics Platform"/>
            <consortium name="The Broad Institute Genome Sequencing Center for Infectious Disease"/>
            <person name="Wu L."/>
            <person name="Ma J."/>
        </authorList>
    </citation>
    <scope>NUCLEOTIDE SEQUENCE [LARGE SCALE GENOMIC DNA]</scope>
    <source>
        <strain evidence="3">CGMCC 1.12859</strain>
    </source>
</reference>
<dbReference type="InterPro" id="IPR010621">
    <property type="entry name" value="DUF1214"/>
</dbReference>
<gene>
    <name evidence="2" type="ORF">ACFQMG_28330</name>
</gene>
<accession>A0ABW2G6D0</accession>